<dbReference type="InterPro" id="IPR002068">
    <property type="entry name" value="A-crystallin/Hsp20_dom"/>
</dbReference>
<evidence type="ECO:0000313" key="5">
    <source>
        <dbReference type="EMBL" id="AMC99145.1"/>
    </source>
</evidence>
<keyword evidence="6" id="KW-1185">Reference proteome</keyword>
<evidence type="ECO:0000313" key="6">
    <source>
        <dbReference type="Proteomes" id="UP000063387"/>
    </source>
</evidence>
<dbReference type="OrthoDB" id="9792695at2"/>
<dbReference type="PATRIC" id="fig|507626.3.peg.41"/>
<dbReference type="STRING" id="507626.LOKO_00041"/>
<proteinExistence type="inferred from homology"/>
<dbReference type="Gene3D" id="2.60.40.790">
    <property type="match status" value="1"/>
</dbReference>
<dbReference type="InterPro" id="IPR008978">
    <property type="entry name" value="HSP20-like_chaperone"/>
</dbReference>
<accession>A0A0X8HAR1</accession>
<feature type="domain" description="SHSP" evidence="4">
    <location>
        <begin position="37"/>
        <end position="153"/>
    </location>
</feature>
<protein>
    <submittedName>
        <fullName evidence="5">Spore protein SP21</fullName>
    </submittedName>
</protein>
<evidence type="ECO:0000256" key="1">
    <source>
        <dbReference type="PROSITE-ProRule" id="PRU00285"/>
    </source>
</evidence>
<dbReference type="AlphaFoldDB" id="A0A0X8HAR1"/>
<dbReference type="PANTHER" id="PTHR11527">
    <property type="entry name" value="HEAT-SHOCK PROTEIN 20 FAMILY MEMBER"/>
    <property type="match status" value="1"/>
</dbReference>
<dbReference type="EMBL" id="CP014226">
    <property type="protein sequence ID" value="AMC99145.1"/>
    <property type="molecule type" value="Genomic_DNA"/>
</dbReference>
<sequence>MFGDLRRFDSGPLRGADRFRELLDELFPDPGLANIRSVPTGSFPMINIGRTDDAVRVYVFAAGLSADEMEISIQDNVLTLQGRRADDDTATQESGQRPYFRRERSRGEFSRSIALPEGLDSDRAEARSKNGVFVIHLPKREELKPRRIEIQSHDA</sequence>
<comment type="similarity">
    <text evidence="1 2">Belongs to the small heat shock protein (HSP20) family.</text>
</comment>
<reference evidence="5 6" key="1">
    <citation type="journal article" date="2016" name="Genome Announc.">
        <title>Draft Genome Sequence of 'Halomonas chromatireducens' Strain AGD 8-3, a Haloalkaliphilic Chromate- and Selenite-Reducing Gammaproteobacterium.</title>
        <authorList>
            <person name="Sharko F.S."/>
            <person name="Shapovalova A.A."/>
            <person name="Tsygankova S.V."/>
            <person name="Komova A.V."/>
            <person name="Boulygina E.S."/>
            <person name="Teslyuk A.B."/>
            <person name="Gotovtsev P.M."/>
            <person name="Namsaraev Z.B."/>
            <person name="Khijniak T.V."/>
            <person name="Nedoluzhko A.V."/>
            <person name="Vasilov R.G."/>
        </authorList>
    </citation>
    <scope>NUCLEOTIDE SEQUENCE [LARGE SCALE GENOMIC DNA]</scope>
    <source>
        <strain evidence="5 6">AGD 8-3</strain>
    </source>
</reference>
<evidence type="ECO:0000259" key="4">
    <source>
        <dbReference type="PROSITE" id="PS01031"/>
    </source>
</evidence>
<dbReference type="Proteomes" id="UP000063387">
    <property type="component" value="Chromosome"/>
</dbReference>
<evidence type="ECO:0000256" key="3">
    <source>
        <dbReference type="SAM" id="MobiDB-lite"/>
    </source>
</evidence>
<dbReference type="InterPro" id="IPR031107">
    <property type="entry name" value="Small_HSP"/>
</dbReference>
<gene>
    <name evidence="5" type="primary">hspA_1</name>
    <name evidence="5" type="ORF">LOKO_00041</name>
</gene>
<dbReference type="PROSITE" id="PS01031">
    <property type="entry name" value="SHSP"/>
    <property type="match status" value="1"/>
</dbReference>
<dbReference type="KEGG" id="hco:LOKO_00041"/>
<dbReference type="CDD" id="cd06464">
    <property type="entry name" value="ACD_sHsps-like"/>
    <property type="match status" value="1"/>
</dbReference>
<dbReference type="RefSeq" id="WP_066443437.1">
    <property type="nucleotide sequence ID" value="NZ_CP014226.1"/>
</dbReference>
<reference evidence="5 6" key="2">
    <citation type="submission" date="2016-02" db="EMBL/GenBank/DDBJ databases">
        <authorList>
            <person name="Wen L."/>
            <person name="He K."/>
            <person name="Yang H."/>
        </authorList>
    </citation>
    <scope>NUCLEOTIDE SEQUENCE [LARGE SCALE GENOMIC DNA]</scope>
    <source>
        <strain evidence="5 6">AGD 8-3</strain>
    </source>
</reference>
<evidence type="ECO:0000256" key="2">
    <source>
        <dbReference type="RuleBase" id="RU003616"/>
    </source>
</evidence>
<feature type="region of interest" description="Disordered" evidence="3">
    <location>
        <begin position="84"/>
        <end position="108"/>
    </location>
</feature>
<dbReference type="SUPFAM" id="SSF49764">
    <property type="entry name" value="HSP20-like chaperones"/>
    <property type="match status" value="1"/>
</dbReference>
<name>A0A0X8HAR1_9GAMM</name>
<dbReference type="Pfam" id="PF00011">
    <property type="entry name" value="HSP20"/>
    <property type="match status" value="1"/>
</dbReference>
<organism evidence="5 6">
    <name type="scientific">Halomonas chromatireducens</name>
    <dbReference type="NCBI Taxonomy" id="507626"/>
    <lineage>
        <taxon>Bacteria</taxon>
        <taxon>Pseudomonadati</taxon>
        <taxon>Pseudomonadota</taxon>
        <taxon>Gammaproteobacteria</taxon>
        <taxon>Oceanospirillales</taxon>
        <taxon>Halomonadaceae</taxon>
        <taxon>Halomonas</taxon>
    </lineage>
</organism>